<dbReference type="EMBL" id="JACIDY010000001">
    <property type="protein sequence ID" value="MBB3938527.1"/>
    <property type="molecule type" value="Genomic_DNA"/>
</dbReference>
<comment type="caution">
    <text evidence="1">The sequence shown here is derived from an EMBL/GenBank/DDBJ whole genome shotgun (WGS) entry which is preliminary data.</text>
</comment>
<organism evidence="1 2">
    <name type="scientific">Novosphingobium fluoreni</name>
    <dbReference type="NCBI Taxonomy" id="1391222"/>
    <lineage>
        <taxon>Bacteria</taxon>
        <taxon>Pseudomonadati</taxon>
        <taxon>Pseudomonadota</taxon>
        <taxon>Alphaproteobacteria</taxon>
        <taxon>Sphingomonadales</taxon>
        <taxon>Sphingomonadaceae</taxon>
        <taxon>Novosphingobium</taxon>
    </lineage>
</organism>
<accession>A0A7W6BX61</accession>
<dbReference type="AlphaFoldDB" id="A0A7W6BX61"/>
<gene>
    <name evidence="1" type="ORF">GGR39_000156</name>
</gene>
<name>A0A7W6BX61_9SPHN</name>
<evidence type="ECO:0000313" key="1">
    <source>
        <dbReference type="EMBL" id="MBB3938527.1"/>
    </source>
</evidence>
<protein>
    <submittedName>
        <fullName evidence="1">Uncharacterized protein</fullName>
    </submittedName>
</protein>
<sequence length="89" mass="9789">MGGRSFGVVSVKEAQDSLQNHTFIPSAFQTAPPKEVFLIPQEYRRGPHGTGTVGDNTYPSWASHAIGIIARHKRLRVLRDGGKEAAWMT</sequence>
<proteinExistence type="predicted"/>
<evidence type="ECO:0000313" key="2">
    <source>
        <dbReference type="Proteomes" id="UP000561459"/>
    </source>
</evidence>
<keyword evidence="2" id="KW-1185">Reference proteome</keyword>
<reference evidence="1 2" key="1">
    <citation type="submission" date="2020-08" db="EMBL/GenBank/DDBJ databases">
        <title>Genomic Encyclopedia of Type Strains, Phase IV (KMG-IV): sequencing the most valuable type-strain genomes for metagenomic binning, comparative biology and taxonomic classification.</title>
        <authorList>
            <person name="Goeker M."/>
        </authorList>
    </citation>
    <scope>NUCLEOTIDE SEQUENCE [LARGE SCALE GENOMIC DNA]</scope>
    <source>
        <strain evidence="1 2">DSM 27568</strain>
    </source>
</reference>
<dbReference type="Proteomes" id="UP000561459">
    <property type="component" value="Unassembled WGS sequence"/>
</dbReference>